<sequence>MRSESRAARRSASAASRSALASAGLAASPDLSAPWRAEDDRPLVATVLAWGVGVALLSRFVLSENLLNAVIDYSSDGGSVLEKIHVGTYLGVGLLALALLTTRIALLPAEVRILRQFGWLVAVIAALTAVVVLAGNSVSAGFLVDTYVSSALACALMFVLPPDSRRRIGDALLIFMALSSLVAIAEKAVGLRLLPYPYVENGFRPTGLTSHPLVVGLFNAGSIAFVMATRWPGWAKAAAMLLLVMAAFAAGARTGALLAAAVALVSALTMPLSNPDPAQRLKTRGLILLGLVCLIPIALPAMAQLGLLERFITDGYVDDSANARVEIYRIFGLVDWRDILLGADPLWIKKLAFEKLGFEFIESPVVMFVFQFGALGAAALFCTILLSLWRLAAGSDWRAALGVVAFLLCALSNNTLSSKNQAIVMMVVLCLAYRRDDAPGRGWPA</sequence>
<dbReference type="EMBL" id="CP157484">
    <property type="protein sequence ID" value="XBO39467.1"/>
    <property type="molecule type" value="Genomic_DNA"/>
</dbReference>
<name>A0AAU7JGD6_9HYPH</name>
<dbReference type="AlphaFoldDB" id="A0AAU7JGD6"/>
<keyword evidence="1" id="KW-0472">Membrane</keyword>
<dbReference type="InterPro" id="IPR048041">
    <property type="entry name" value="VpsF-like"/>
</dbReference>
<evidence type="ECO:0000313" key="2">
    <source>
        <dbReference type="EMBL" id="XBO39467.1"/>
    </source>
</evidence>
<feature type="transmembrane region" description="Helical" evidence="1">
    <location>
        <begin position="285"/>
        <end position="303"/>
    </location>
</feature>
<dbReference type="NCBIfam" id="NF038256">
    <property type="entry name" value="exopoly_VpsF"/>
    <property type="match status" value="1"/>
</dbReference>
<dbReference type="RefSeq" id="WP_406856311.1">
    <property type="nucleotide sequence ID" value="NZ_CP157484.1"/>
</dbReference>
<gene>
    <name evidence="2" type="ORF">ABEG18_01375</name>
</gene>
<keyword evidence="1" id="KW-1133">Transmembrane helix</keyword>
<feature type="transmembrane region" description="Helical" evidence="1">
    <location>
        <begin position="210"/>
        <end position="228"/>
    </location>
</feature>
<feature type="transmembrane region" description="Helical" evidence="1">
    <location>
        <begin position="86"/>
        <end position="105"/>
    </location>
</feature>
<reference evidence="2" key="1">
    <citation type="submission" date="2024-05" db="EMBL/GenBank/DDBJ databases">
        <authorList>
            <person name="Kim S."/>
            <person name="Heo J."/>
            <person name="Choi H."/>
            <person name="Choi Y."/>
            <person name="Kwon S.-W."/>
            <person name="Kim Y."/>
        </authorList>
    </citation>
    <scope>NUCLEOTIDE SEQUENCE</scope>
    <source>
        <strain evidence="2">KACC 23698</strain>
    </source>
</reference>
<evidence type="ECO:0000256" key="1">
    <source>
        <dbReference type="SAM" id="Phobius"/>
    </source>
</evidence>
<feature type="transmembrane region" description="Helical" evidence="1">
    <location>
        <begin position="43"/>
        <end position="62"/>
    </location>
</feature>
<feature type="transmembrane region" description="Helical" evidence="1">
    <location>
        <begin position="365"/>
        <end position="391"/>
    </location>
</feature>
<feature type="transmembrane region" description="Helical" evidence="1">
    <location>
        <begin position="240"/>
        <end position="265"/>
    </location>
</feature>
<keyword evidence="1" id="KW-0812">Transmembrane</keyword>
<proteinExistence type="predicted"/>
<protein>
    <submittedName>
        <fullName evidence="2">VpsF family polysaccharide biosynthesis protein</fullName>
    </submittedName>
</protein>
<feature type="transmembrane region" description="Helical" evidence="1">
    <location>
        <begin position="117"/>
        <end position="134"/>
    </location>
</feature>
<accession>A0AAU7JGD6</accession>
<feature type="transmembrane region" description="Helical" evidence="1">
    <location>
        <begin position="172"/>
        <end position="190"/>
    </location>
</feature>
<organism evidence="2">
    <name type="scientific">Alsobacter sp. KACC 23698</name>
    <dbReference type="NCBI Taxonomy" id="3149229"/>
    <lineage>
        <taxon>Bacteria</taxon>
        <taxon>Pseudomonadati</taxon>
        <taxon>Pseudomonadota</taxon>
        <taxon>Alphaproteobacteria</taxon>
        <taxon>Hyphomicrobiales</taxon>
        <taxon>Alsobacteraceae</taxon>
        <taxon>Alsobacter</taxon>
    </lineage>
</organism>